<keyword evidence="3" id="KW-0496">Mitochondrion</keyword>
<evidence type="ECO:0000256" key="4">
    <source>
        <dbReference type="ARBA" id="ARBA00035129"/>
    </source>
</evidence>
<evidence type="ECO:0000259" key="6">
    <source>
        <dbReference type="SMART" id="SM01238"/>
    </source>
</evidence>
<sequence>MQGRHFTPWKRALVIGSQTGGSYLEPHRELQTLNVGRSDRPVVPAPDFGRAKRAAEENFPKRRESHRTDCPRATTRMKSSLRIQSTLGLLFRPCAVSAPATAPGLNAHARWAHKTAAQLPLIPKPTPFVPDVPTFLTLIGRDLKQHADKFPTWEALFTLTTDQLRELGVEPPRARRYLLRWRQRFREGKFGIGGDLKHVENGVAYLKIHEKEASPTRTSRRVVNVPANQHVEEVSEGERVKVKGYKVKGVSTIVGPYALPVQKGVAKLAVTEGMWEDKRGHKVDGGERRRAEVRFKRGVAERKALREKMGFY</sequence>
<gene>
    <name evidence="7" type="primary">B2F7.100</name>
</gene>
<dbReference type="SUPFAM" id="SSF47769">
    <property type="entry name" value="SAM/Pointed domain"/>
    <property type="match status" value="1"/>
</dbReference>
<comment type="similarity">
    <text evidence="2">Belongs to the mitochondrion-specific ribosomal protein mS41 family.</text>
</comment>
<organism evidence="7">
    <name type="scientific">Neurospora crassa</name>
    <dbReference type="NCBI Taxonomy" id="5141"/>
    <lineage>
        <taxon>Eukaryota</taxon>
        <taxon>Fungi</taxon>
        <taxon>Dikarya</taxon>
        <taxon>Ascomycota</taxon>
        <taxon>Pezizomycotina</taxon>
        <taxon>Sordariomycetes</taxon>
        <taxon>Sordariomycetidae</taxon>
        <taxon>Sordariales</taxon>
        <taxon>Sordariaceae</taxon>
        <taxon>Neurospora</taxon>
    </lineage>
</organism>
<dbReference type="Pfam" id="PF09597">
    <property type="entry name" value="SAM_Ribosomal_mS41"/>
    <property type="match status" value="1"/>
</dbReference>
<evidence type="ECO:0000256" key="3">
    <source>
        <dbReference type="ARBA" id="ARBA00023128"/>
    </source>
</evidence>
<dbReference type="PDB" id="6YWE">
    <property type="method" value="EM"/>
    <property type="resolution" value="2.99 A"/>
    <property type="chains" value="33=77-312"/>
</dbReference>
<evidence type="ECO:0007829" key="9">
    <source>
        <dbReference type="PDB" id="6YWY"/>
    </source>
</evidence>
<reference evidence="7" key="1">
    <citation type="submission" date="2000-12" db="EMBL/GenBank/DDBJ databases">
        <authorList>
            <person name="Schulte U."/>
            <person name="Aign V."/>
            <person name="Hoheisel J."/>
            <person name="Brandt P."/>
            <person name="Fartmann B."/>
            <person name="Holland R."/>
            <person name="Nyakatura G."/>
            <person name="Mewes H.W."/>
            <person name="Mannhaupt G."/>
        </authorList>
    </citation>
    <scope>NUCLEOTIDE SEQUENCE</scope>
</reference>
<dbReference type="AlphaFoldDB" id="Q9HE52"/>
<dbReference type="GO" id="GO:0005739">
    <property type="term" value="C:mitochondrion"/>
    <property type="evidence" value="ECO:0007669"/>
    <property type="project" value="UniProtKB-SubCell"/>
</dbReference>
<name>Q9HE52_NEUCS</name>
<dbReference type="EMDB" id="EMD-10985"/>
<dbReference type="VEuPathDB" id="FungiDB:NCU03653"/>
<dbReference type="EMDB" id="EMD-10965"/>
<evidence type="ECO:0000256" key="1">
    <source>
        <dbReference type="ARBA" id="ARBA00004173"/>
    </source>
</evidence>
<evidence type="ECO:0000256" key="2">
    <source>
        <dbReference type="ARBA" id="ARBA00010492"/>
    </source>
</evidence>
<dbReference type="InterPro" id="IPR019083">
    <property type="entry name" value="SAM_Ribosomal_mS41"/>
</dbReference>
<dbReference type="InterPro" id="IPR013761">
    <property type="entry name" value="SAM/pointed_sf"/>
</dbReference>
<dbReference type="SMART" id="SM01238">
    <property type="entry name" value="IGR"/>
    <property type="match status" value="1"/>
</dbReference>
<protein>
    <recommendedName>
        <fullName evidence="4">Small ribosomal subunit protein mS41</fullName>
    </recommendedName>
</protein>
<dbReference type="PDB" id="6YWY">
    <property type="method" value="EM"/>
    <property type="resolution" value="3.05 A"/>
    <property type="chains" value="33=77-312"/>
</dbReference>
<proteinExistence type="evidence at protein level"/>
<keyword evidence="8 9" id="KW-0002">3D-structure</keyword>
<dbReference type="EMBL" id="AL451013">
    <property type="protein sequence ID" value="CAC18162.2"/>
    <property type="molecule type" value="Genomic_DNA"/>
</dbReference>
<feature type="domain" description="Small ribosomal subunit protein mS41 SAM" evidence="6">
    <location>
        <begin position="132"/>
        <end position="188"/>
    </location>
</feature>
<reference evidence="8 9" key="3">
    <citation type="journal article" date="2020" name="Nat. Commun.">
        <title>Analysis of translating mitoribosome reveals functional characteristics of translation in mitochondria of fungi.</title>
        <authorList>
            <person name="Itoh Y."/>
            <person name="Naschberger A."/>
            <person name="Mortezaei N."/>
            <person name="Herrmann J.M."/>
            <person name="Amunts A."/>
        </authorList>
    </citation>
    <scope>STRUCTURE BY ELECTRON MICROSCOPY (2.99 ANGSTROMS) OF 77-312</scope>
</reference>
<dbReference type="InterPro" id="IPR039603">
    <property type="entry name" value="Ribosomal_mS41"/>
</dbReference>
<evidence type="ECO:0000313" key="7">
    <source>
        <dbReference type="EMBL" id="CAC18162.2"/>
    </source>
</evidence>
<reference evidence="7" key="2">
    <citation type="submission" date="2001-11" db="EMBL/GenBank/DDBJ databases">
        <authorList>
            <person name="German Neurospora genome project"/>
        </authorList>
    </citation>
    <scope>NUCLEOTIDE SEQUENCE</scope>
</reference>
<accession>Q9HE52</accession>
<dbReference type="PANTHER" id="PTHR28235">
    <property type="entry name" value="PROTEIN FYV4, MITOCHONDRIAL"/>
    <property type="match status" value="1"/>
</dbReference>
<dbReference type="PANTHER" id="PTHR28235:SF1">
    <property type="entry name" value="SMALL RIBOSOMAL SUBUNIT PROTEIN MS41"/>
    <property type="match status" value="1"/>
</dbReference>
<comment type="subcellular location">
    <subcellularLocation>
        <location evidence="1">Mitochondrion</location>
    </subcellularLocation>
</comment>
<dbReference type="CDD" id="cd09487">
    <property type="entry name" value="SAM_superfamily"/>
    <property type="match status" value="1"/>
</dbReference>
<feature type="compositionally biased region" description="Basic and acidic residues" evidence="5">
    <location>
        <begin position="55"/>
        <end position="70"/>
    </location>
</feature>
<evidence type="ECO:0000256" key="5">
    <source>
        <dbReference type="SAM" id="MobiDB-lite"/>
    </source>
</evidence>
<evidence type="ECO:0007829" key="8">
    <source>
        <dbReference type="PDB" id="6YWE"/>
    </source>
</evidence>
<feature type="region of interest" description="Disordered" evidence="5">
    <location>
        <begin position="55"/>
        <end position="76"/>
    </location>
</feature>